<sequence length="211" mass="23926">MENLDICLTPNSLRDMLKKRAKLPLYLQVLRIREIRQTYLKIELSDSSCIFNGVGTKTAAFKSSIHYGFTPMCLIQVNSYDIITSKDGSDKVITLENFFVVSPQTSIIGNPKWISRVNNFFDENPTSVSDNNSNKSVQIVSEMEKSASESNHSEGSTLFQGQKIAQLIEDTNKMLYEIKTVYDSRFNQLESQMQGLQAAMQKIIDNFKINS</sequence>
<gene>
    <name evidence="1" type="ORF">BSTOLATCC_MIC19011</name>
</gene>
<dbReference type="InterPro" id="IPR012340">
    <property type="entry name" value="NA-bd_OB-fold"/>
</dbReference>
<reference evidence="1" key="1">
    <citation type="submission" date="2021-09" db="EMBL/GenBank/DDBJ databases">
        <authorList>
            <consortium name="AG Swart"/>
            <person name="Singh M."/>
            <person name="Singh A."/>
            <person name="Seah K."/>
            <person name="Emmerich C."/>
        </authorList>
    </citation>
    <scope>NUCLEOTIDE SEQUENCE</scope>
    <source>
        <strain evidence="1">ATCC30299</strain>
    </source>
</reference>
<evidence type="ECO:0000313" key="2">
    <source>
        <dbReference type="Proteomes" id="UP001162131"/>
    </source>
</evidence>
<comment type="caution">
    <text evidence="1">The sequence shown here is derived from an EMBL/GenBank/DDBJ whole genome shotgun (WGS) entry which is preliminary data.</text>
</comment>
<protein>
    <submittedName>
        <fullName evidence="1">Uncharacterized protein</fullName>
    </submittedName>
</protein>
<dbReference type="Proteomes" id="UP001162131">
    <property type="component" value="Unassembled WGS sequence"/>
</dbReference>
<organism evidence="1 2">
    <name type="scientific">Blepharisma stoltei</name>
    <dbReference type="NCBI Taxonomy" id="1481888"/>
    <lineage>
        <taxon>Eukaryota</taxon>
        <taxon>Sar</taxon>
        <taxon>Alveolata</taxon>
        <taxon>Ciliophora</taxon>
        <taxon>Postciliodesmatophora</taxon>
        <taxon>Heterotrichea</taxon>
        <taxon>Heterotrichida</taxon>
        <taxon>Blepharismidae</taxon>
        <taxon>Blepharisma</taxon>
    </lineage>
</organism>
<dbReference type="Gene3D" id="2.40.50.140">
    <property type="entry name" value="Nucleic acid-binding proteins"/>
    <property type="match status" value="1"/>
</dbReference>
<accession>A0AAU9IX63</accession>
<dbReference type="AlphaFoldDB" id="A0AAU9IX63"/>
<dbReference type="EMBL" id="CAJZBQ010000018">
    <property type="protein sequence ID" value="CAG9317769.1"/>
    <property type="molecule type" value="Genomic_DNA"/>
</dbReference>
<proteinExistence type="predicted"/>
<evidence type="ECO:0000313" key="1">
    <source>
        <dbReference type="EMBL" id="CAG9317769.1"/>
    </source>
</evidence>
<name>A0AAU9IX63_9CILI</name>
<keyword evidence="2" id="KW-1185">Reference proteome</keyword>